<dbReference type="Gene3D" id="3.30.420.40">
    <property type="match status" value="2"/>
</dbReference>
<dbReference type="AlphaFoldDB" id="A0A1H0PAJ3"/>
<keyword evidence="13" id="KW-1185">Reference proteome</keyword>
<evidence type="ECO:0000313" key="12">
    <source>
        <dbReference type="EMBL" id="SDP02092.1"/>
    </source>
</evidence>
<evidence type="ECO:0000256" key="4">
    <source>
        <dbReference type="ARBA" id="ARBA00022741"/>
    </source>
</evidence>
<keyword evidence="5 8" id="KW-0418">Kinase</keyword>
<dbReference type="EMBL" id="FNJU01000001">
    <property type="protein sequence ID" value="SDP02092.1"/>
    <property type="molecule type" value="Genomic_DNA"/>
</dbReference>
<feature type="binding site" evidence="8">
    <location>
        <begin position="81"/>
        <end position="82"/>
    </location>
    <ligand>
        <name>substrate</name>
    </ligand>
</feature>
<dbReference type="STRING" id="930152.SAMN05216565_101233"/>
<dbReference type="PANTHER" id="PTHR43095">
    <property type="entry name" value="SUGAR KINASE"/>
    <property type="match status" value="1"/>
</dbReference>
<dbReference type="InterPro" id="IPR018485">
    <property type="entry name" value="FGGY_C"/>
</dbReference>
<dbReference type="GO" id="GO:0004856">
    <property type="term" value="F:D-xylulokinase activity"/>
    <property type="evidence" value="ECO:0007669"/>
    <property type="project" value="UniProtKB-UniRule"/>
</dbReference>
<dbReference type="OrthoDB" id="9805576at2"/>
<keyword evidence="4 8" id="KW-0547">Nucleotide-binding</keyword>
<dbReference type="CDD" id="cd07808">
    <property type="entry name" value="ASKHA_NBD_FGGY_EcXK-like"/>
    <property type="match status" value="1"/>
</dbReference>
<keyword evidence="7 8" id="KW-0119">Carbohydrate metabolism</keyword>
<dbReference type="GO" id="GO:0005524">
    <property type="term" value="F:ATP binding"/>
    <property type="evidence" value="ECO:0007669"/>
    <property type="project" value="UniProtKB-UniRule"/>
</dbReference>
<dbReference type="InterPro" id="IPR050406">
    <property type="entry name" value="FGGY_Carb_Kinase"/>
</dbReference>
<evidence type="ECO:0000256" key="9">
    <source>
        <dbReference type="RuleBase" id="RU364073"/>
    </source>
</evidence>
<organism evidence="12 13">
    <name type="scientific">Litchfieldia salsa</name>
    <dbReference type="NCBI Taxonomy" id="930152"/>
    <lineage>
        <taxon>Bacteria</taxon>
        <taxon>Bacillati</taxon>
        <taxon>Bacillota</taxon>
        <taxon>Bacilli</taxon>
        <taxon>Bacillales</taxon>
        <taxon>Bacillaceae</taxon>
        <taxon>Litchfieldia</taxon>
    </lineage>
</organism>
<evidence type="ECO:0000259" key="11">
    <source>
        <dbReference type="Pfam" id="PF02782"/>
    </source>
</evidence>
<evidence type="ECO:0000256" key="3">
    <source>
        <dbReference type="ARBA" id="ARBA00022679"/>
    </source>
</evidence>
<protein>
    <recommendedName>
        <fullName evidence="8 9">Xylulose kinase</fullName>
        <shortName evidence="8 9">Xylulokinase</shortName>
        <ecNumber evidence="8 9">2.7.1.17</ecNumber>
    </recommendedName>
</protein>
<dbReference type="PRINTS" id="PR00475">
    <property type="entry name" value="HEXOKINASE"/>
</dbReference>
<dbReference type="PIRSF" id="PIRSF000538">
    <property type="entry name" value="GlpK"/>
    <property type="match status" value="1"/>
</dbReference>
<feature type="domain" description="Carbohydrate kinase FGGY N-terminal" evidence="10">
    <location>
        <begin position="3"/>
        <end position="247"/>
    </location>
</feature>
<evidence type="ECO:0000313" key="13">
    <source>
        <dbReference type="Proteomes" id="UP000199159"/>
    </source>
</evidence>
<evidence type="ECO:0000256" key="1">
    <source>
        <dbReference type="ARBA" id="ARBA00009156"/>
    </source>
</evidence>
<dbReference type="InterPro" id="IPR043129">
    <property type="entry name" value="ATPase_NBD"/>
</dbReference>
<evidence type="ECO:0000259" key="10">
    <source>
        <dbReference type="Pfam" id="PF00370"/>
    </source>
</evidence>
<dbReference type="Pfam" id="PF02782">
    <property type="entry name" value="FGGY_C"/>
    <property type="match status" value="1"/>
</dbReference>
<evidence type="ECO:0000256" key="7">
    <source>
        <dbReference type="ARBA" id="ARBA00023277"/>
    </source>
</evidence>
<sequence>MKYVLGVDLGTSAVKVLLVNQQGDVTHETSKSYPLIQERSGYSEQDPEEWVEKTTVAITDILHQFKGNVEDIEGISFSGQMHGLVLLNNSNQVLRQAILWNDTRTTKQCQDIYNLVGKEKLLHITKNPALEGFTLPKLLWVKENEPEVFAEASVFLLPKDYLRYRITGMLHSEYSDAAGTLLLNVAEKSWSEEICRLVDIPVDLCPPLVESHECVGTIDSVFANATGLSASTKVFAGGADNACGAIGAGILSEGKTLCSIGTSGVILSYESNRDLDFEGKVHYFNHGKEDAFYTMGVTLAAGYSLSWFKDVFAANESFESFVEGVETVPVGSNGLLFTPYVVGERTPHADSVIRASFVGGDTSHTRPDFVRSVIEGITFSLNESIEIFRENGKTIDTIISIGGGAKNNTWLQIQADIFQAEIVKLKSEQGPGMGAAILAAYGSGWFNTLQECADVFTEPAQKFTPIEENVAAYKKLFDLYKMIYQQTKEINEGLKEFRK</sequence>
<evidence type="ECO:0000256" key="8">
    <source>
        <dbReference type="HAMAP-Rule" id="MF_02220"/>
    </source>
</evidence>
<keyword evidence="2 8" id="KW-0859">Xylose metabolism</keyword>
<dbReference type="SUPFAM" id="SSF53067">
    <property type="entry name" value="Actin-like ATPase domain"/>
    <property type="match status" value="2"/>
</dbReference>
<proteinExistence type="inferred from homology"/>
<keyword evidence="3 8" id="KW-0808">Transferase</keyword>
<dbReference type="PROSITE" id="PS00933">
    <property type="entry name" value="FGGY_KINASES_1"/>
    <property type="match status" value="1"/>
</dbReference>
<evidence type="ECO:0000256" key="2">
    <source>
        <dbReference type="ARBA" id="ARBA00022629"/>
    </source>
</evidence>
<accession>A0A1H0PAJ3</accession>
<comment type="function">
    <text evidence="8">Catalyzes the phosphorylation of D-xylulose to D-xylulose 5-phosphate.</text>
</comment>
<name>A0A1H0PAJ3_9BACI</name>
<dbReference type="InterPro" id="IPR000577">
    <property type="entry name" value="Carb_kinase_FGGY"/>
</dbReference>
<gene>
    <name evidence="8 9" type="primary">xylB</name>
    <name evidence="12" type="ORF">SAMN05216565_101233</name>
</gene>
<reference evidence="13" key="1">
    <citation type="submission" date="2016-10" db="EMBL/GenBank/DDBJ databases">
        <authorList>
            <person name="Varghese N."/>
            <person name="Submissions S."/>
        </authorList>
    </citation>
    <scope>NUCLEOTIDE SEQUENCE [LARGE SCALE GENOMIC DNA]</scope>
    <source>
        <strain evidence="13">IBRC-M10078</strain>
    </source>
</reference>
<dbReference type="PANTHER" id="PTHR43095:SF5">
    <property type="entry name" value="XYLULOSE KINASE"/>
    <property type="match status" value="1"/>
</dbReference>
<feature type="domain" description="Carbohydrate kinase FGGY C-terminal" evidence="11">
    <location>
        <begin position="257"/>
        <end position="442"/>
    </location>
</feature>
<dbReference type="GO" id="GO:0005998">
    <property type="term" value="P:xylulose catabolic process"/>
    <property type="evidence" value="ECO:0007669"/>
    <property type="project" value="UniProtKB-UniRule"/>
</dbReference>
<dbReference type="EC" id="2.7.1.17" evidence="8 9"/>
<evidence type="ECO:0000256" key="5">
    <source>
        <dbReference type="ARBA" id="ARBA00022777"/>
    </source>
</evidence>
<dbReference type="HAMAP" id="MF_02220">
    <property type="entry name" value="XylB"/>
    <property type="match status" value="1"/>
</dbReference>
<feature type="active site" description="Proton acceptor" evidence="8">
    <location>
        <position position="240"/>
    </location>
</feature>
<keyword evidence="6 8" id="KW-0067">ATP-binding</keyword>
<dbReference type="NCBIfam" id="TIGR01312">
    <property type="entry name" value="XylB"/>
    <property type="match status" value="1"/>
</dbReference>
<dbReference type="InterPro" id="IPR006000">
    <property type="entry name" value="Xylulokinase"/>
</dbReference>
<dbReference type="RefSeq" id="WP_090849298.1">
    <property type="nucleotide sequence ID" value="NZ_FNJU01000001.1"/>
</dbReference>
<dbReference type="Pfam" id="PF00370">
    <property type="entry name" value="FGGY_N"/>
    <property type="match status" value="1"/>
</dbReference>
<dbReference type="Proteomes" id="UP000199159">
    <property type="component" value="Unassembled WGS sequence"/>
</dbReference>
<dbReference type="InterPro" id="IPR018484">
    <property type="entry name" value="FGGY_N"/>
</dbReference>
<comment type="catalytic activity">
    <reaction evidence="8 9">
        <text>D-xylulose + ATP = D-xylulose 5-phosphate + ADP + H(+)</text>
        <dbReference type="Rhea" id="RHEA:10964"/>
        <dbReference type="ChEBI" id="CHEBI:15378"/>
        <dbReference type="ChEBI" id="CHEBI:17140"/>
        <dbReference type="ChEBI" id="CHEBI:30616"/>
        <dbReference type="ChEBI" id="CHEBI:57737"/>
        <dbReference type="ChEBI" id="CHEBI:456216"/>
        <dbReference type="EC" id="2.7.1.17"/>
    </reaction>
</comment>
<dbReference type="GO" id="GO:0042732">
    <property type="term" value="P:D-xylose metabolic process"/>
    <property type="evidence" value="ECO:0007669"/>
    <property type="project" value="UniProtKB-KW"/>
</dbReference>
<evidence type="ECO:0000256" key="6">
    <source>
        <dbReference type="ARBA" id="ARBA00022840"/>
    </source>
</evidence>
<feature type="site" description="Important for activity" evidence="8">
    <location>
        <position position="8"/>
    </location>
</feature>
<dbReference type="InterPro" id="IPR018483">
    <property type="entry name" value="Carb_kinase_FGGY_CS"/>
</dbReference>
<comment type="similarity">
    <text evidence="1 8 9">Belongs to the FGGY kinase family.</text>
</comment>